<reference evidence="9 10" key="1">
    <citation type="submission" date="2019-07" db="EMBL/GenBank/DDBJ databases">
        <title>WGS assembly of Gossypium mustelinum.</title>
        <authorList>
            <person name="Chen Z.J."/>
            <person name="Sreedasyam A."/>
            <person name="Ando A."/>
            <person name="Song Q."/>
            <person name="De L."/>
            <person name="Hulse-Kemp A."/>
            <person name="Ding M."/>
            <person name="Ye W."/>
            <person name="Kirkbride R."/>
            <person name="Jenkins J."/>
            <person name="Plott C."/>
            <person name="Lovell J."/>
            <person name="Lin Y.-M."/>
            <person name="Vaughn R."/>
            <person name="Liu B."/>
            <person name="Li W."/>
            <person name="Simpson S."/>
            <person name="Scheffler B."/>
            <person name="Saski C."/>
            <person name="Grover C."/>
            <person name="Hu G."/>
            <person name="Conover J."/>
            <person name="Carlson J."/>
            <person name="Shu S."/>
            <person name="Boston L."/>
            <person name="Williams M."/>
            <person name="Peterson D."/>
            <person name="Mcgee K."/>
            <person name="Jones D."/>
            <person name="Wendel J."/>
            <person name="Stelly D."/>
            <person name="Grimwood J."/>
            <person name="Schmutz J."/>
        </authorList>
    </citation>
    <scope>NUCLEOTIDE SEQUENCE [LARGE SCALE GENOMIC DNA]</scope>
    <source>
        <strain evidence="9">1408120.09</strain>
    </source>
</reference>
<dbReference type="GO" id="GO:0004857">
    <property type="term" value="F:enzyme inhibitor activity"/>
    <property type="evidence" value="ECO:0007669"/>
    <property type="project" value="InterPro"/>
</dbReference>
<evidence type="ECO:0000259" key="8">
    <source>
        <dbReference type="SMART" id="SM00856"/>
    </source>
</evidence>
<keyword evidence="7" id="KW-0472">Membrane</keyword>
<organism evidence="9 10">
    <name type="scientific">Gossypium mustelinum</name>
    <name type="common">Cotton</name>
    <name type="synonym">Gossypium caicoense</name>
    <dbReference type="NCBI Taxonomy" id="34275"/>
    <lineage>
        <taxon>Eukaryota</taxon>
        <taxon>Viridiplantae</taxon>
        <taxon>Streptophyta</taxon>
        <taxon>Embryophyta</taxon>
        <taxon>Tracheophyta</taxon>
        <taxon>Spermatophyta</taxon>
        <taxon>Magnoliopsida</taxon>
        <taxon>eudicotyledons</taxon>
        <taxon>Gunneridae</taxon>
        <taxon>Pentapetalae</taxon>
        <taxon>rosids</taxon>
        <taxon>malvids</taxon>
        <taxon>Malvales</taxon>
        <taxon>Malvaceae</taxon>
        <taxon>Malvoideae</taxon>
        <taxon>Gossypium</taxon>
    </lineage>
</organism>
<evidence type="ECO:0000256" key="3">
    <source>
        <dbReference type="ARBA" id="ARBA00007786"/>
    </source>
</evidence>
<dbReference type="Proteomes" id="UP000323597">
    <property type="component" value="Chromosome A08"/>
</dbReference>
<dbReference type="InterPro" id="IPR012334">
    <property type="entry name" value="Pectin_lyas_fold"/>
</dbReference>
<dbReference type="UniPathway" id="UPA00545">
    <property type="reaction ID" value="UER00823"/>
</dbReference>
<dbReference type="EMBL" id="CM017643">
    <property type="protein sequence ID" value="TYJ23952.1"/>
    <property type="molecule type" value="Genomic_DNA"/>
</dbReference>
<sequence>MSSSDDAERKKRIAIVVVCSFLLVAVVVAVTVGVSIQEKESDYDDRTTDGNKHAQVTSSKKAIKMICQPTTFKRTCEEQLQQETGNKTDVKDLIQAAFKAAIKYVEQAQANSTLLRDLEKDEGTRSALDACKILLNSTMSEFNKSLELVDKIEVNTVNKLLGDMKIWLSATIKAGEKMKKFLNITMQLSRNGLAIACELSEELQQLELAGMFERRRLLQDEDGLPNETRNGIVAVFFKTKMDFRLPVIGHSDWTSFLERNKEWNRRRLLQDEDGLPVVGHSDWTSFLERNKEWNRRRLLQDEDRLPVIGHSDWTSFLERNKEWNRRRMLQESEDLSVIGHMDIDLEIPAGARRLMSTDLKPDLIVAQDGSGDCKTLNEAKQRIPPGSTKPFVIYVKAGVYAENIDFTSDLTHVALVGDGKEKTKITSNISTGPDGKPTTYFTATVGVDGDHFFAKNIAFENSAGPLKAQAVALRLQSDFGVFYNCSIDGYQDTLYVFSKRQFFRECTISGTIDFPQSGQQNVVTAQKRLDHNQPTAFVIMDSEIIPDAELAPVKNEFPAFLGRPWGKLSKAIIMQTYIDDMVHPEGWTSWDPKEPTNLCQYAEFNNTGPGASTSLRVKWAGVRLLNEAEAINYTPPKFFDVGDAWIKESGVPNTSNLSTGKTEDKGLIPTSLDVPASKPENNGFIPTSPDVPASKPKNNGFIPTSPDVPASKPENSGLIPTSPDVSASKPENSGVIPTSPNVPVSKPENNGFIPTSPDVSVSKPENSGLIPISPDLSASKPENNGVVSISPNLSASKAAHKGEIKLKKHKHKKKKHHGKGKKHHGKGKKKGKKSKKHHGKVEAKSIIQA</sequence>
<dbReference type="SUPFAM" id="SSF51126">
    <property type="entry name" value="Pectin lyase-like"/>
    <property type="match status" value="1"/>
</dbReference>
<evidence type="ECO:0000256" key="7">
    <source>
        <dbReference type="SAM" id="Phobius"/>
    </source>
</evidence>
<proteinExistence type="inferred from homology"/>
<keyword evidence="10" id="KW-1185">Reference proteome</keyword>
<protein>
    <recommendedName>
        <fullName evidence="8">Pectinesterase inhibitor domain-containing protein</fullName>
    </recommendedName>
</protein>
<evidence type="ECO:0000256" key="1">
    <source>
        <dbReference type="ARBA" id="ARBA00005184"/>
    </source>
</evidence>
<name>A0A5D2YCP6_GOSMU</name>
<keyword evidence="4" id="KW-0378">Hydrolase</keyword>
<dbReference type="InterPro" id="IPR035513">
    <property type="entry name" value="Invertase/methylesterase_inhib"/>
</dbReference>
<feature type="compositionally biased region" description="Basic residues" evidence="6">
    <location>
        <begin position="806"/>
        <end position="839"/>
    </location>
</feature>
<dbReference type="InterPro" id="IPR000070">
    <property type="entry name" value="Pectinesterase_cat"/>
</dbReference>
<dbReference type="CDD" id="cd15798">
    <property type="entry name" value="PMEI-like_3"/>
    <property type="match status" value="1"/>
</dbReference>
<evidence type="ECO:0000313" key="9">
    <source>
        <dbReference type="EMBL" id="TYJ23952.1"/>
    </source>
</evidence>
<evidence type="ECO:0000313" key="10">
    <source>
        <dbReference type="Proteomes" id="UP000323597"/>
    </source>
</evidence>
<dbReference type="Gene3D" id="1.20.140.40">
    <property type="entry name" value="Invertase/pectin methylesterase inhibitor family protein"/>
    <property type="match status" value="1"/>
</dbReference>
<dbReference type="Pfam" id="PF04043">
    <property type="entry name" value="PMEI"/>
    <property type="match status" value="1"/>
</dbReference>
<feature type="compositionally biased region" description="Polar residues" evidence="6">
    <location>
        <begin position="723"/>
        <end position="742"/>
    </location>
</feature>
<feature type="compositionally biased region" description="Polar residues" evidence="6">
    <location>
        <begin position="780"/>
        <end position="795"/>
    </location>
</feature>
<keyword evidence="7" id="KW-1133">Transmembrane helix</keyword>
<dbReference type="Gene3D" id="2.160.20.10">
    <property type="entry name" value="Single-stranded right-handed beta-helix, Pectin lyase-like"/>
    <property type="match status" value="1"/>
</dbReference>
<dbReference type="GO" id="GO:0045490">
    <property type="term" value="P:pectin catabolic process"/>
    <property type="evidence" value="ECO:0007669"/>
    <property type="project" value="UniProtKB-UniPathway"/>
</dbReference>
<dbReference type="PANTHER" id="PTHR31707">
    <property type="entry name" value="PECTINESTERASE"/>
    <property type="match status" value="1"/>
</dbReference>
<keyword evidence="5" id="KW-0063">Aspartyl esterase</keyword>
<dbReference type="InterPro" id="IPR011050">
    <property type="entry name" value="Pectin_lyase_fold/virulence"/>
</dbReference>
<evidence type="ECO:0000256" key="4">
    <source>
        <dbReference type="ARBA" id="ARBA00022801"/>
    </source>
</evidence>
<keyword evidence="7" id="KW-0812">Transmembrane</keyword>
<dbReference type="Pfam" id="PF01095">
    <property type="entry name" value="Pectinesterase"/>
    <property type="match status" value="2"/>
</dbReference>
<feature type="transmembrane region" description="Helical" evidence="7">
    <location>
        <begin position="12"/>
        <end position="36"/>
    </location>
</feature>
<feature type="domain" description="Pectinesterase inhibitor" evidence="8">
    <location>
        <begin position="58"/>
        <end position="195"/>
    </location>
</feature>
<dbReference type="GO" id="GO:0030599">
    <property type="term" value="F:pectinesterase activity"/>
    <property type="evidence" value="ECO:0007669"/>
    <property type="project" value="InterPro"/>
</dbReference>
<comment type="pathway">
    <text evidence="1">Glycan metabolism; pectin degradation; 2-dehydro-3-deoxy-D-gluconate from pectin: step 1/5.</text>
</comment>
<dbReference type="AlphaFoldDB" id="A0A5D2YCP6"/>
<gene>
    <name evidence="9" type="ORF">E1A91_A08G227900v1</name>
</gene>
<dbReference type="InterPro" id="IPR006501">
    <property type="entry name" value="Pectinesterase_inhib_dom"/>
</dbReference>
<comment type="similarity">
    <text evidence="3">In the C-terminal section; belongs to the pectinesterase family.</text>
</comment>
<feature type="compositionally biased region" description="Polar residues" evidence="6">
    <location>
        <begin position="651"/>
        <end position="660"/>
    </location>
</feature>
<evidence type="ECO:0000256" key="6">
    <source>
        <dbReference type="SAM" id="MobiDB-lite"/>
    </source>
</evidence>
<comment type="similarity">
    <text evidence="2">In the N-terminal section; belongs to the PMEI family.</text>
</comment>
<dbReference type="GO" id="GO:0042545">
    <property type="term" value="P:cell wall modification"/>
    <property type="evidence" value="ECO:0007669"/>
    <property type="project" value="InterPro"/>
</dbReference>
<evidence type="ECO:0000256" key="2">
    <source>
        <dbReference type="ARBA" id="ARBA00006027"/>
    </source>
</evidence>
<feature type="region of interest" description="Disordered" evidence="6">
    <location>
        <begin position="651"/>
        <end position="849"/>
    </location>
</feature>
<dbReference type="SUPFAM" id="SSF101148">
    <property type="entry name" value="Plant invertase/pectin methylesterase inhibitor"/>
    <property type="match status" value="1"/>
</dbReference>
<evidence type="ECO:0000256" key="5">
    <source>
        <dbReference type="ARBA" id="ARBA00023085"/>
    </source>
</evidence>
<accession>A0A5D2YCP6</accession>
<dbReference type="SMART" id="SM00856">
    <property type="entry name" value="PMEI"/>
    <property type="match status" value="1"/>
</dbReference>